<dbReference type="AlphaFoldDB" id="A0A183DH12"/>
<organism evidence="3">
    <name type="scientific">Gongylonema pulchrum</name>
    <dbReference type="NCBI Taxonomy" id="637853"/>
    <lineage>
        <taxon>Eukaryota</taxon>
        <taxon>Metazoa</taxon>
        <taxon>Ecdysozoa</taxon>
        <taxon>Nematoda</taxon>
        <taxon>Chromadorea</taxon>
        <taxon>Rhabditida</taxon>
        <taxon>Spirurina</taxon>
        <taxon>Spiruromorpha</taxon>
        <taxon>Spiruroidea</taxon>
        <taxon>Gongylonematidae</taxon>
        <taxon>Gongylonema</taxon>
    </lineage>
</organism>
<proteinExistence type="predicted"/>
<dbReference type="EMBL" id="UYRT01022169">
    <property type="protein sequence ID" value="VDK60420.1"/>
    <property type="molecule type" value="Genomic_DNA"/>
</dbReference>
<reference evidence="1 2" key="2">
    <citation type="submission" date="2018-11" db="EMBL/GenBank/DDBJ databases">
        <authorList>
            <consortium name="Pathogen Informatics"/>
        </authorList>
    </citation>
    <scope>NUCLEOTIDE SEQUENCE [LARGE SCALE GENOMIC DNA]</scope>
</reference>
<reference evidence="3" key="1">
    <citation type="submission" date="2016-06" db="UniProtKB">
        <authorList>
            <consortium name="WormBaseParasite"/>
        </authorList>
    </citation>
    <scope>IDENTIFICATION</scope>
</reference>
<dbReference type="Proteomes" id="UP000271098">
    <property type="component" value="Unassembled WGS sequence"/>
</dbReference>
<evidence type="ECO:0000313" key="1">
    <source>
        <dbReference type="EMBL" id="VDK60420.1"/>
    </source>
</evidence>
<evidence type="ECO:0000313" key="3">
    <source>
        <dbReference type="WBParaSite" id="GPUH_0000801201-mRNA-1"/>
    </source>
</evidence>
<accession>A0A183DH12</accession>
<protein>
    <submittedName>
        <fullName evidence="3">DNA-binding protein</fullName>
    </submittedName>
</protein>
<dbReference type="WBParaSite" id="GPUH_0000801201-mRNA-1">
    <property type="protein sequence ID" value="GPUH_0000801201-mRNA-1"/>
    <property type="gene ID" value="GPUH_0000801201"/>
</dbReference>
<keyword evidence="2" id="KW-1185">Reference proteome</keyword>
<sequence>MYQPNIPVVGIHAGSFLFEIAIRTARVPGKLDHLLFDHESCARLEPKPKLDGYAPVCLGAILEIIDDPGVQEDRLVKVIKDSVPRIS</sequence>
<evidence type="ECO:0000313" key="2">
    <source>
        <dbReference type="Proteomes" id="UP000271098"/>
    </source>
</evidence>
<name>A0A183DH12_9BILA</name>
<gene>
    <name evidence="1" type="ORF">GPUH_LOCUS8001</name>
</gene>